<sequence>MHTLRIFVLISVLLVALISCKKDDGNDPNPTAASQTDLLVANNWRTVRVTTPDGQEINKSRLNLNTQVLYDLNMQFRKDGSVRALDPSQSNSVVNGGSWKLTADNQSMDVDVQGFKGNFPIIQLTKSKLILRQSAPVDGKTSDINLEFNPTL</sequence>
<dbReference type="PATRIC" id="fig|1379870.5.peg.2739"/>
<dbReference type="Proteomes" id="UP000033054">
    <property type="component" value="Chromosome"/>
</dbReference>
<feature type="chain" id="PRO_5002416821" description="Lipocalin-like domain-containing protein" evidence="1">
    <location>
        <begin position="22"/>
        <end position="152"/>
    </location>
</feature>
<organism evidence="2 3">
    <name type="scientific">Spirosoma radiotolerans</name>
    <dbReference type="NCBI Taxonomy" id="1379870"/>
    <lineage>
        <taxon>Bacteria</taxon>
        <taxon>Pseudomonadati</taxon>
        <taxon>Bacteroidota</taxon>
        <taxon>Cytophagia</taxon>
        <taxon>Cytophagales</taxon>
        <taxon>Cytophagaceae</taxon>
        <taxon>Spirosoma</taxon>
    </lineage>
</organism>
<evidence type="ECO:0000313" key="2">
    <source>
        <dbReference type="EMBL" id="AKD55614.1"/>
    </source>
</evidence>
<dbReference type="RefSeq" id="WP_046574110.1">
    <property type="nucleotide sequence ID" value="NZ_CP010429.1"/>
</dbReference>
<reference evidence="2 3" key="1">
    <citation type="journal article" date="2014" name="Curr. Microbiol.">
        <title>Spirosoma radiotolerans sp. nov., a gamma-radiation-resistant bacterium isolated from gamma ray-irradiated soil.</title>
        <authorList>
            <person name="Lee J.J."/>
            <person name="Srinivasan S."/>
            <person name="Lim S."/>
            <person name="Joe M."/>
            <person name="Im S."/>
            <person name="Bae S.I."/>
            <person name="Park K.R."/>
            <person name="Han J.H."/>
            <person name="Park S.H."/>
            <person name="Joo B.M."/>
            <person name="Park S.J."/>
            <person name="Kim M.K."/>
        </authorList>
    </citation>
    <scope>NUCLEOTIDE SEQUENCE [LARGE SCALE GENOMIC DNA]</scope>
    <source>
        <strain evidence="2 3">DG5A</strain>
    </source>
</reference>
<dbReference type="STRING" id="1379870.SD10_12610"/>
<dbReference type="HOGENOM" id="CLU_138570_0_0_10"/>
<evidence type="ECO:0000313" key="3">
    <source>
        <dbReference type="Proteomes" id="UP000033054"/>
    </source>
</evidence>
<gene>
    <name evidence="2" type="ORF">SD10_12610</name>
</gene>
<evidence type="ECO:0000256" key="1">
    <source>
        <dbReference type="SAM" id="SignalP"/>
    </source>
</evidence>
<protein>
    <recommendedName>
        <fullName evidence="4">Lipocalin-like domain-containing protein</fullName>
    </recommendedName>
</protein>
<dbReference type="OrthoDB" id="964100at2"/>
<accession>A0A0E3ZUL8</accession>
<evidence type="ECO:0008006" key="4">
    <source>
        <dbReference type="Google" id="ProtNLM"/>
    </source>
</evidence>
<proteinExistence type="predicted"/>
<name>A0A0E3ZUL8_9BACT</name>
<dbReference type="PROSITE" id="PS51257">
    <property type="entry name" value="PROKAR_LIPOPROTEIN"/>
    <property type="match status" value="1"/>
</dbReference>
<dbReference type="EMBL" id="CP010429">
    <property type="protein sequence ID" value="AKD55614.1"/>
    <property type="molecule type" value="Genomic_DNA"/>
</dbReference>
<feature type="signal peptide" evidence="1">
    <location>
        <begin position="1"/>
        <end position="21"/>
    </location>
</feature>
<dbReference type="AlphaFoldDB" id="A0A0E3ZUL8"/>
<keyword evidence="1" id="KW-0732">Signal</keyword>
<keyword evidence="3" id="KW-1185">Reference proteome</keyword>
<dbReference type="KEGG" id="srd:SD10_12610"/>